<dbReference type="AlphaFoldDB" id="A0A098M745"/>
<proteinExistence type="predicted"/>
<protein>
    <recommendedName>
        <fullName evidence="4">DUF2953 domain-containing protein</fullName>
    </recommendedName>
</protein>
<dbReference type="InterPro" id="IPR021338">
    <property type="entry name" value="DUF2953"/>
</dbReference>
<evidence type="ECO:0000256" key="1">
    <source>
        <dbReference type="SAM" id="Phobius"/>
    </source>
</evidence>
<evidence type="ECO:0000313" key="2">
    <source>
        <dbReference type="EMBL" id="KGE17871.1"/>
    </source>
</evidence>
<reference evidence="2 3" key="2">
    <citation type="submission" date="2014-10" db="EMBL/GenBank/DDBJ databases">
        <title>Comparative genomics of the Paenibacillus odorifer group.</title>
        <authorList>
            <person name="Tsai Y.-C."/>
            <person name="Martin N."/>
            <person name="Korlach J."/>
            <person name="Wiedmann M."/>
        </authorList>
    </citation>
    <scope>NUCLEOTIDE SEQUENCE [LARGE SCALE GENOMIC DNA]</scope>
    <source>
        <strain evidence="2 3">DSM 18334</strain>
    </source>
</reference>
<keyword evidence="1" id="KW-1133">Transmembrane helix</keyword>
<name>A0A098M745_9BACL</name>
<evidence type="ECO:0000313" key="3">
    <source>
        <dbReference type="Proteomes" id="UP000029734"/>
    </source>
</evidence>
<accession>A0A098M745</accession>
<gene>
    <name evidence="2" type="ORF">PWYN_25305</name>
</gene>
<sequence>MTLWLAIPLALLLVAIVLLLSSSIVFHFRLRKRGKDDRVEIDISLLYGLVKLHYELPYIIFEGIKRGVSVKLEQSGVMPAVEKQIEEEGRIDKEVVDKWVDKFKKALRATKGLKKWFKDTMSHVKITQFDWSTDFSLGDAAVTATTAGAIWGLKWSMIGWGSQWVQLKKRPRTFVVPVFGEDKMTFSTELTCAGRLSLAYGMYAGILLLVRAYRAERGFRQWKELILEKNKDQTEL</sequence>
<dbReference type="EMBL" id="JQCR01000003">
    <property type="protein sequence ID" value="KGE17871.1"/>
    <property type="molecule type" value="Genomic_DNA"/>
</dbReference>
<reference evidence="2 3" key="1">
    <citation type="submission" date="2014-08" db="EMBL/GenBank/DDBJ databases">
        <authorList>
            <person name="den Bakker H.C."/>
        </authorList>
    </citation>
    <scope>NUCLEOTIDE SEQUENCE [LARGE SCALE GENOMIC DNA]</scope>
    <source>
        <strain evidence="2 3">DSM 18334</strain>
    </source>
</reference>
<organism evidence="2 3">
    <name type="scientific">Paenibacillus wynnii</name>
    <dbReference type="NCBI Taxonomy" id="268407"/>
    <lineage>
        <taxon>Bacteria</taxon>
        <taxon>Bacillati</taxon>
        <taxon>Bacillota</taxon>
        <taxon>Bacilli</taxon>
        <taxon>Bacillales</taxon>
        <taxon>Paenibacillaceae</taxon>
        <taxon>Paenibacillus</taxon>
    </lineage>
</organism>
<dbReference type="OrthoDB" id="1683589at2"/>
<keyword evidence="3" id="KW-1185">Reference proteome</keyword>
<evidence type="ECO:0008006" key="4">
    <source>
        <dbReference type="Google" id="ProtNLM"/>
    </source>
</evidence>
<feature type="transmembrane region" description="Helical" evidence="1">
    <location>
        <begin position="6"/>
        <end position="28"/>
    </location>
</feature>
<keyword evidence="1" id="KW-0472">Membrane</keyword>
<dbReference type="STRING" id="268407.PWYN_25305"/>
<dbReference type="eggNOG" id="ENOG50330CC">
    <property type="taxonomic scope" value="Bacteria"/>
</dbReference>
<comment type="caution">
    <text evidence="2">The sequence shown here is derived from an EMBL/GenBank/DDBJ whole genome shotgun (WGS) entry which is preliminary data.</text>
</comment>
<dbReference type="Proteomes" id="UP000029734">
    <property type="component" value="Unassembled WGS sequence"/>
</dbReference>
<keyword evidence="1" id="KW-0812">Transmembrane</keyword>
<dbReference type="Pfam" id="PF11167">
    <property type="entry name" value="DUF2953"/>
    <property type="match status" value="1"/>
</dbReference>
<dbReference type="RefSeq" id="WP_036657305.1">
    <property type="nucleotide sequence ID" value="NZ_JQCR01000003.1"/>
</dbReference>